<dbReference type="Pfam" id="PF03741">
    <property type="entry name" value="TerC"/>
    <property type="match status" value="1"/>
</dbReference>
<proteinExistence type="inferred from homology"/>
<dbReference type="NCBIfam" id="TIGR03716">
    <property type="entry name" value="R_switched_YkoY"/>
    <property type="match status" value="1"/>
</dbReference>
<evidence type="ECO:0000256" key="5">
    <source>
        <dbReference type="ARBA" id="ARBA00023136"/>
    </source>
</evidence>
<dbReference type="EMBL" id="AVBF01000008">
    <property type="protein sequence ID" value="KGP73814.1"/>
    <property type="molecule type" value="Genomic_DNA"/>
</dbReference>
<evidence type="ECO:0000313" key="7">
    <source>
        <dbReference type="EMBL" id="KGP73814.1"/>
    </source>
</evidence>
<dbReference type="eggNOG" id="COG0861">
    <property type="taxonomic scope" value="Bacteria"/>
</dbReference>
<comment type="subcellular location">
    <subcellularLocation>
        <location evidence="1">Membrane</location>
        <topology evidence="1">Multi-pass membrane protein</topology>
    </subcellularLocation>
</comment>
<feature type="transmembrane region" description="Helical" evidence="6">
    <location>
        <begin position="46"/>
        <end position="65"/>
    </location>
</feature>
<feature type="transmembrane region" description="Helical" evidence="6">
    <location>
        <begin position="129"/>
        <end position="148"/>
    </location>
</feature>
<sequence>MELQLLMEYGWVLLVLVMLEGILAADNALVMAVMVKHLPEEKRKKALFYGLAGAFILRFGSLFVITLLIDIWQVQAIGAAYLLFISINHLVKRYKKNDDEEEEEEATEAAPKKGKGFWATVLKVELADMAFAVDSILAAVALAVSLPATGLPTIGSLDGGQFLVVLLGGIIGIVIMRFAAHKFVALLKQKPGLETAAFFIVGWVGVKLTVHVLAHPSLHVLPHHFAESWIWKTVFYSVLVMIAVTGWFFTGKQKSNQQYSAEV</sequence>
<comment type="caution">
    <text evidence="7">The sequence shown here is derived from an EMBL/GenBank/DDBJ whole genome shotgun (WGS) entry which is preliminary data.</text>
</comment>
<accession>A0A0A2TE58</accession>
<feature type="transmembrane region" description="Helical" evidence="6">
    <location>
        <begin position="160"/>
        <end position="180"/>
    </location>
</feature>
<evidence type="ECO:0000256" key="6">
    <source>
        <dbReference type="SAM" id="Phobius"/>
    </source>
</evidence>
<evidence type="ECO:0000256" key="1">
    <source>
        <dbReference type="ARBA" id="ARBA00004141"/>
    </source>
</evidence>
<dbReference type="GO" id="GO:0016020">
    <property type="term" value="C:membrane"/>
    <property type="evidence" value="ECO:0007669"/>
    <property type="project" value="UniProtKB-SubCell"/>
</dbReference>
<feature type="transmembrane region" description="Helical" evidence="6">
    <location>
        <begin position="71"/>
        <end position="91"/>
    </location>
</feature>
<feature type="transmembrane region" description="Helical" evidence="6">
    <location>
        <begin position="229"/>
        <end position="249"/>
    </location>
</feature>
<evidence type="ECO:0000256" key="2">
    <source>
        <dbReference type="ARBA" id="ARBA00007511"/>
    </source>
</evidence>
<dbReference type="STRING" id="1385514.N782_01400"/>
<feature type="transmembrane region" description="Helical" evidence="6">
    <location>
        <begin position="192"/>
        <end position="214"/>
    </location>
</feature>
<name>A0A0A2TE58_9BACI</name>
<dbReference type="AlphaFoldDB" id="A0A0A2TE58"/>
<dbReference type="PANTHER" id="PTHR30238:SF4">
    <property type="entry name" value="SLL1022 PROTEIN"/>
    <property type="match status" value="1"/>
</dbReference>
<dbReference type="OrthoDB" id="9806211at2"/>
<dbReference type="InterPro" id="IPR005496">
    <property type="entry name" value="Integral_membrane_TerC"/>
</dbReference>
<organism evidence="7 8">
    <name type="scientific">Pontibacillus yanchengensis Y32</name>
    <dbReference type="NCBI Taxonomy" id="1385514"/>
    <lineage>
        <taxon>Bacteria</taxon>
        <taxon>Bacillati</taxon>
        <taxon>Bacillota</taxon>
        <taxon>Bacilli</taxon>
        <taxon>Bacillales</taxon>
        <taxon>Bacillaceae</taxon>
        <taxon>Pontibacillus</taxon>
    </lineage>
</organism>
<evidence type="ECO:0000256" key="3">
    <source>
        <dbReference type="ARBA" id="ARBA00022692"/>
    </source>
</evidence>
<keyword evidence="8" id="KW-1185">Reference proteome</keyword>
<dbReference type="RefSeq" id="WP_036816823.1">
    <property type="nucleotide sequence ID" value="NZ_AVBF01000008.1"/>
</dbReference>
<dbReference type="InterPro" id="IPR022493">
    <property type="entry name" value="CHP03716_TM_YkoY"/>
</dbReference>
<keyword evidence="5 6" id="KW-0472">Membrane</keyword>
<comment type="similarity">
    <text evidence="2">Belongs to the TerC family.</text>
</comment>
<dbReference type="PANTHER" id="PTHR30238">
    <property type="entry name" value="MEMBRANE BOUND PREDICTED REDOX MODULATOR"/>
    <property type="match status" value="1"/>
</dbReference>
<keyword evidence="4 6" id="KW-1133">Transmembrane helix</keyword>
<reference evidence="7 8" key="1">
    <citation type="journal article" date="2015" name="Stand. Genomic Sci.">
        <title>High quality draft genome sequence of the moderately halophilic bacterium Pontibacillus yanchengensis Y32(T) and comparison among Pontibacillus genomes.</title>
        <authorList>
            <person name="Huang J."/>
            <person name="Qiao Z.X."/>
            <person name="Tang J.W."/>
            <person name="Wang G."/>
        </authorList>
    </citation>
    <scope>NUCLEOTIDE SEQUENCE [LARGE SCALE GENOMIC DNA]</scope>
    <source>
        <strain evidence="7 8">Y32</strain>
    </source>
</reference>
<evidence type="ECO:0000313" key="8">
    <source>
        <dbReference type="Proteomes" id="UP000030147"/>
    </source>
</evidence>
<feature type="transmembrane region" description="Helical" evidence="6">
    <location>
        <begin position="12"/>
        <end position="34"/>
    </location>
</feature>
<gene>
    <name evidence="7" type="ORF">N782_01400</name>
</gene>
<evidence type="ECO:0000256" key="4">
    <source>
        <dbReference type="ARBA" id="ARBA00022989"/>
    </source>
</evidence>
<keyword evidence="3 6" id="KW-0812">Transmembrane</keyword>
<protein>
    <submittedName>
        <fullName evidence="7">Membrane protein</fullName>
    </submittedName>
</protein>
<dbReference type="Proteomes" id="UP000030147">
    <property type="component" value="Unassembled WGS sequence"/>
</dbReference>